<protein>
    <recommendedName>
        <fullName evidence="2">calcium/calmodulin-dependent protein kinase</fullName>
        <ecNumber evidence="2">2.7.11.17</ecNumber>
    </recommendedName>
</protein>
<evidence type="ECO:0000256" key="6">
    <source>
        <dbReference type="ARBA" id="ARBA00022741"/>
    </source>
</evidence>
<keyword evidence="7" id="KW-0418">Kinase</keyword>
<dbReference type="SUPFAM" id="SSF54427">
    <property type="entry name" value="NTF2-like"/>
    <property type="match status" value="1"/>
</dbReference>
<comment type="subunit">
    <text evidence="13">CAMK2 is composed of four different chains: alpha, beta, gamma, and delta. The different isoforms assemble into homo- or heteromultimeric holoenzymes composed of 8 to 12 subunits.</text>
</comment>
<dbReference type="Pfam" id="PF00069">
    <property type="entry name" value="Pkinase"/>
    <property type="match status" value="1"/>
</dbReference>
<comment type="function">
    <text evidence="12">CaM-kinase II (CAMK2) is a prominent kinase in the central nervous system.</text>
</comment>
<dbReference type="InterPro" id="IPR000719">
    <property type="entry name" value="Prot_kinase_dom"/>
</dbReference>
<dbReference type="InterPro" id="IPR011009">
    <property type="entry name" value="Kinase-like_dom_sf"/>
</dbReference>
<dbReference type="Ensembl" id="ENSCCRT00000022512.2">
    <property type="protein sequence ID" value="ENSCCRP00000020733.2"/>
    <property type="gene ID" value="ENSCCRG00000003954.2"/>
</dbReference>
<comment type="catalytic activity">
    <reaction evidence="10">
        <text>L-threonyl-[protein] + ATP = O-phospho-L-threonyl-[protein] + ADP + H(+)</text>
        <dbReference type="Rhea" id="RHEA:46608"/>
        <dbReference type="Rhea" id="RHEA-COMP:11060"/>
        <dbReference type="Rhea" id="RHEA-COMP:11605"/>
        <dbReference type="ChEBI" id="CHEBI:15378"/>
        <dbReference type="ChEBI" id="CHEBI:30013"/>
        <dbReference type="ChEBI" id="CHEBI:30616"/>
        <dbReference type="ChEBI" id="CHEBI:61977"/>
        <dbReference type="ChEBI" id="CHEBI:456216"/>
        <dbReference type="EC" id="2.7.11.17"/>
    </reaction>
</comment>
<name>A0A8C1AQ70_CYPCA</name>
<keyword evidence="8 14" id="KW-0067">ATP-binding</keyword>
<evidence type="ECO:0000256" key="14">
    <source>
        <dbReference type="PROSITE-ProRule" id="PRU10141"/>
    </source>
</evidence>
<keyword evidence="4" id="KW-0597">Phosphoprotein</keyword>
<dbReference type="PANTHER" id="PTHR24347">
    <property type="entry name" value="SERINE/THREONINE-PROTEIN KINASE"/>
    <property type="match status" value="1"/>
</dbReference>
<dbReference type="SMART" id="SM00220">
    <property type="entry name" value="S_TKc"/>
    <property type="match status" value="1"/>
</dbReference>
<reference evidence="17" key="2">
    <citation type="submission" date="2025-09" db="UniProtKB">
        <authorList>
            <consortium name="Ensembl"/>
        </authorList>
    </citation>
    <scope>IDENTIFICATION</scope>
</reference>
<evidence type="ECO:0000256" key="15">
    <source>
        <dbReference type="RuleBase" id="RU000304"/>
    </source>
</evidence>
<sequence length="489" mass="55532">MALTICTRFTDEYQLFEELGKGAFSVVRRCVKISSGQEYAAKIINTKKLSARDHQKLEREARICRLLKHPNIVRLHDSISEEGFHYLVFDLVTGGELFEDIVAREYYSEADASHCIQQILESVHHCHVNGIVHRDLKPENLLLASKMKGAAVKLADFGLAIEVQGDQQAWFGFAGTPGYLSPEVLRKDPYGKPVDMWACGVILYILLVGYPPFWDEDQHRLYQQIKAGAYDFPSPEWDTVTPEAKDLINKMLTINPSKRITAAEALKHPWICQRSTVASMMHRQETVECLKKFNARRKLKGAILTTLLVTRNFSGMSGSLLFHIQIIIFFHSFSLFQDGESNSSANTTIEDEDIKARKQEIIKVTEQLIESINNGDFEAYAKICDPGLTSFEPEALGNLVEGHDFHRFYFENALSKGNKPVHTILLNPHVHLIGEDAACIAYIRLTQYMDGSGMPRTMQSEETRVWHRRDGKWLNIHFHRSGAPSVPIK</sequence>
<dbReference type="InterPro" id="IPR032710">
    <property type="entry name" value="NTF2-like_dom_sf"/>
</dbReference>
<dbReference type="Pfam" id="PF08332">
    <property type="entry name" value="CaMKII_AD"/>
    <property type="match status" value="1"/>
</dbReference>
<dbReference type="Gene3D" id="6.10.140.620">
    <property type="match status" value="1"/>
</dbReference>
<keyword evidence="5" id="KW-0808">Transferase</keyword>
<dbReference type="PROSITE" id="PS00107">
    <property type="entry name" value="PROTEIN_KINASE_ATP"/>
    <property type="match status" value="1"/>
</dbReference>
<dbReference type="InterPro" id="IPR013543">
    <property type="entry name" value="Ca/CaM-dep_prot_kinase-assoc"/>
</dbReference>
<dbReference type="AlphaFoldDB" id="A0A8C1AQ70"/>
<dbReference type="FunFam" id="3.10.450.50:FF:000001">
    <property type="entry name" value="calcium/calmodulin-dependent protein kinase type II subunit gamma isoform X1"/>
    <property type="match status" value="1"/>
</dbReference>
<evidence type="ECO:0000256" key="8">
    <source>
        <dbReference type="ARBA" id="ARBA00022840"/>
    </source>
</evidence>
<evidence type="ECO:0000256" key="9">
    <source>
        <dbReference type="ARBA" id="ARBA00022860"/>
    </source>
</evidence>
<reference evidence="17" key="1">
    <citation type="submission" date="2025-08" db="UniProtKB">
        <authorList>
            <consortium name="Ensembl"/>
        </authorList>
    </citation>
    <scope>IDENTIFICATION</scope>
</reference>
<feature type="domain" description="Protein kinase" evidence="16">
    <location>
        <begin position="13"/>
        <end position="271"/>
    </location>
</feature>
<proteinExistence type="inferred from homology"/>
<evidence type="ECO:0000256" key="4">
    <source>
        <dbReference type="ARBA" id="ARBA00022553"/>
    </source>
</evidence>
<accession>A0A8C1AQ70</accession>
<keyword evidence="6 14" id="KW-0547">Nucleotide-binding</keyword>
<organism evidence="17 18">
    <name type="scientific">Cyprinus carpio carpio</name>
    <dbReference type="NCBI Taxonomy" id="630221"/>
    <lineage>
        <taxon>Eukaryota</taxon>
        <taxon>Metazoa</taxon>
        <taxon>Chordata</taxon>
        <taxon>Craniata</taxon>
        <taxon>Vertebrata</taxon>
        <taxon>Euteleostomi</taxon>
        <taxon>Actinopterygii</taxon>
        <taxon>Neopterygii</taxon>
        <taxon>Teleostei</taxon>
        <taxon>Ostariophysi</taxon>
        <taxon>Cypriniformes</taxon>
        <taxon>Cyprinidae</taxon>
        <taxon>Cyprininae</taxon>
        <taxon>Cyprinus</taxon>
    </lineage>
</organism>
<evidence type="ECO:0000256" key="2">
    <source>
        <dbReference type="ARBA" id="ARBA00012434"/>
    </source>
</evidence>
<dbReference type="GeneTree" id="ENSGT00940000159769"/>
<dbReference type="Gene3D" id="3.30.200.20">
    <property type="entry name" value="Phosphorylase Kinase, domain 1"/>
    <property type="match status" value="1"/>
</dbReference>
<dbReference type="EC" id="2.7.11.17" evidence="2"/>
<dbReference type="FunFam" id="3.30.200.20:FF:000002">
    <property type="entry name" value="Calcium/calmodulin-dependent protein kinase type II subunit delta isoform 2"/>
    <property type="match status" value="1"/>
</dbReference>
<evidence type="ECO:0000256" key="3">
    <source>
        <dbReference type="ARBA" id="ARBA00022527"/>
    </source>
</evidence>
<dbReference type="InterPro" id="IPR008271">
    <property type="entry name" value="Ser/Thr_kinase_AS"/>
</dbReference>
<dbReference type="GO" id="GO:0005524">
    <property type="term" value="F:ATP binding"/>
    <property type="evidence" value="ECO:0007669"/>
    <property type="project" value="UniProtKB-UniRule"/>
</dbReference>
<dbReference type="GO" id="GO:0004683">
    <property type="term" value="F:calcium/calmodulin-dependent protein kinase activity"/>
    <property type="evidence" value="ECO:0007669"/>
    <property type="project" value="UniProtKB-EC"/>
</dbReference>
<keyword evidence="3 15" id="KW-0723">Serine/threonine-protein kinase</keyword>
<comment type="catalytic activity">
    <reaction evidence="11">
        <text>L-seryl-[protein] + ATP = O-phospho-L-seryl-[protein] + ADP + H(+)</text>
        <dbReference type="Rhea" id="RHEA:17989"/>
        <dbReference type="Rhea" id="RHEA-COMP:9863"/>
        <dbReference type="Rhea" id="RHEA-COMP:11604"/>
        <dbReference type="ChEBI" id="CHEBI:15378"/>
        <dbReference type="ChEBI" id="CHEBI:29999"/>
        <dbReference type="ChEBI" id="CHEBI:30616"/>
        <dbReference type="ChEBI" id="CHEBI:83421"/>
        <dbReference type="ChEBI" id="CHEBI:456216"/>
        <dbReference type="EC" id="2.7.11.17"/>
    </reaction>
</comment>
<keyword evidence="9" id="KW-0112">Calmodulin-binding</keyword>
<evidence type="ECO:0000256" key="12">
    <source>
        <dbReference type="ARBA" id="ARBA00056581"/>
    </source>
</evidence>
<keyword evidence="18" id="KW-1185">Reference proteome</keyword>
<dbReference type="Gene3D" id="3.10.450.50">
    <property type="match status" value="1"/>
</dbReference>
<evidence type="ECO:0000256" key="11">
    <source>
        <dbReference type="ARBA" id="ARBA00047430"/>
    </source>
</evidence>
<evidence type="ECO:0000256" key="13">
    <source>
        <dbReference type="ARBA" id="ARBA00064333"/>
    </source>
</evidence>
<dbReference type="InterPro" id="IPR017441">
    <property type="entry name" value="Protein_kinase_ATP_BS"/>
</dbReference>
<dbReference type="CDD" id="cd14086">
    <property type="entry name" value="STKc_CaMKII"/>
    <property type="match status" value="1"/>
</dbReference>
<dbReference type="GO" id="GO:0043226">
    <property type="term" value="C:organelle"/>
    <property type="evidence" value="ECO:0007669"/>
    <property type="project" value="UniProtKB-ARBA"/>
</dbReference>
<dbReference type="SUPFAM" id="SSF56112">
    <property type="entry name" value="Protein kinase-like (PK-like)"/>
    <property type="match status" value="1"/>
</dbReference>
<dbReference type="Proteomes" id="UP001108240">
    <property type="component" value="Unplaced"/>
</dbReference>
<evidence type="ECO:0000259" key="16">
    <source>
        <dbReference type="PROSITE" id="PS50011"/>
    </source>
</evidence>
<evidence type="ECO:0000256" key="7">
    <source>
        <dbReference type="ARBA" id="ARBA00022777"/>
    </source>
</evidence>
<dbReference type="FunFam" id="1.10.510.10:FF:000001">
    <property type="entry name" value="Calcium/calmodulin-dependent protein kinase type II subunit delta"/>
    <property type="match status" value="1"/>
</dbReference>
<evidence type="ECO:0000256" key="5">
    <source>
        <dbReference type="ARBA" id="ARBA00022679"/>
    </source>
</evidence>
<evidence type="ECO:0000256" key="1">
    <source>
        <dbReference type="ARBA" id="ARBA00005354"/>
    </source>
</evidence>
<feature type="binding site" evidence="14">
    <location>
        <position position="42"/>
    </location>
    <ligand>
        <name>ATP</name>
        <dbReference type="ChEBI" id="CHEBI:30616"/>
    </ligand>
</feature>
<comment type="similarity">
    <text evidence="1">Belongs to the protein kinase superfamily. CAMK Ser/Thr protein kinase family. CaMK subfamily.</text>
</comment>
<evidence type="ECO:0000256" key="10">
    <source>
        <dbReference type="ARBA" id="ARBA00047307"/>
    </source>
</evidence>
<dbReference type="PROSITE" id="PS00108">
    <property type="entry name" value="PROTEIN_KINASE_ST"/>
    <property type="match status" value="1"/>
</dbReference>
<dbReference type="Gene3D" id="1.10.510.10">
    <property type="entry name" value="Transferase(Phosphotransferase) domain 1"/>
    <property type="match status" value="1"/>
</dbReference>
<dbReference type="GO" id="GO:0005516">
    <property type="term" value="F:calmodulin binding"/>
    <property type="evidence" value="ECO:0007669"/>
    <property type="project" value="UniProtKB-KW"/>
</dbReference>
<dbReference type="PROSITE" id="PS50011">
    <property type="entry name" value="PROTEIN_KINASE_DOM"/>
    <property type="match status" value="1"/>
</dbReference>
<evidence type="ECO:0000313" key="17">
    <source>
        <dbReference type="Ensembl" id="ENSCCRP00000020733.2"/>
    </source>
</evidence>
<evidence type="ECO:0000313" key="18">
    <source>
        <dbReference type="Proteomes" id="UP001108240"/>
    </source>
</evidence>